<dbReference type="VEuPathDB" id="CryptoDB:Cvel_23419"/>
<proteinExistence type="predicted"/>
<sequence length="217" mass="23310">MNMLPVHAGATRGMNMLPVHAAATRVSGAAAAVRGGDGAAWEGVLNELEEEEEKQKEMEGDEGNALEAEEEEGEEEGEGEGETEEAPTEDDKDKRDFRPRIGRRMAGKRGWLGRGAWAPSGNTCDFFGNLFLAREARDKASITSLMSGTGPEDENRTSAEEEAGTGVSENHRGRNIVQKRKIPPAAEDEREAGSKAKKGKKCKKNESSSSSSSSSSR</sequence>
<reference evidence="2" key="1">
    <citation type="submission" date="2014-11" db="EMBL/GenBank/DDBJ databases">
        <authorList>
            <person name="Otto D Thomas"/>
            <person name="Naeem Raeece"/>
        </authorList>
    </citation>
    <scope>NUCLEOTIDE SEQUENCE</scope>
</reference>
<name>A0A0G4GUJ1_9ALVE</name>
<organism evidence="2">
    <name type="scientific">Chromera velia CCMP2878</name>
    <dbReference type="NCBI Taxonomy" id="1169474"/>
    <lineage>
        <taxon>Eukaryota</taxon>
        <taxon>Sar</taxon>
        <taxon>Alveolata</taxon>
        <taxon>Colpodellida</taxon>
        <taxon>Chromeraceae</taxon>
        <taxon>Chromera</taxon>
    </lineage>
</organism>
<dbReference type="AlphaFoldDB" id="A0A0G4GUJ1"/>
<accession>A0A0G4GUJ1</accession>
<feature type="compositionally biased region" description="Low complexity" evidence="1">
    <location>
        <begin position="207"/>
        <end position="217"/>
    </location>
</feature>
<feature type="region of interest" description="Disordered" evidence="1">
    <location>
        <begin position="41"/>
        <end position="122"/>
    </location>
</feature>
<feature type="region of interest" description="Disordered" evidence="1">
    <location>
        <begin position="142"/>
        <end position="217"/>
    </location>
</feature>
<feature type="compositionally biased region" description="Acidic residues" evidence="1">
    <location>
        <begin position="59"/>
        <end position="88"/>
    </location>
</feature>
<evidence type="ECO:0000256" key="1">
    <source>
        <dbReference type="SAM" id="MobiDB-lite"/>
    </source>
</evidence>
<evidence type="ECO:0000313" key="2">
    <source>
        <dbReference type="EMBL" id="CEM34443.1"/>
    </source>
</evidence>
<feature type="compositionally biased region" description="Basic and acidic residues" evidence="1">
    <location>
        <begin position="89"/>
        <end position="99"/>
    </location>
</feature>
<dbReference type="EMBL" id="CDMZ01001561">
    <property type="protein sequence ID" value="CEM34443.1"/>
    <property type="molecule type" value="Genomic_DNA"/>
</dbReference>
<feature type="compositionally biased region" description="Basic residues" evidence="1">
    <location>
        <begin position="173"/>
        <end position="182"/>
    </location>
</feature>
<gene>
    <name evidence="2" type="ORF">Cvel_23419</name>
</gene>
<protein>
    <submittedName>
        <fullName evidence="2">Uncharacterized protein</fullName>
    </submittedName>
</protein>